<gene>
    <name evidence="1" type="primary">ahpD</name>
    <name evidence="2" type="ORF">WM2015_1750</name>
</gene>
<dbReference type="GO" id="GO:0032843">
    <property type="term" value="F:hydroperoxide reductase activity"/>
    <property type="evidence" value="ECO:0007669"/>
    <property type="project" value="InterPro"/>
</dbReference>
<feature type="active site" description="Cysteine sulfenic acid (-SOH) intermediate" evidence="1">
    <location>
        <position position="137"/>
    </location>
</feature>
<dbReference type="NCBIfam" id="TIGR00777">
    <property type="entry name" value="ahpD"/>
    <property type="match status" value="1"/>
</dbReference>
<name>A0A0K0XWV8_9GAMM</name>
<dbReference type="EMBL" id="CP012154">
    <property type="protein sequence ID" value="AKS42117.1"/>
    <property type="molecule type" value="Genomic_DNA"/>
</dbReference>
<dbReference type="PATRIC" id="fig|1579979.3.peg.1792"/>
<dbReference type="GO" id="GO:0045454">
    <property type="term" value="P:cell redox homeostasis"/>
    <property type="evidence" value="ECO:0007669"/>
    <property type="project" value="TreeGrafter"/>
</dbReference>
<keyword evidence="1" id="KW-0049">Antioxidant</keyword>
<dbReference type="EC" id="1.11.1.28" evidence="1"/>
<comment type="similarity">
    <text evidence="1">Belongs to the AhpD family.</text>
</comment>
<dbReference type="InterPro" id="IPR003779">
    <property type="entry name" value="CMD-like"/>
</dbReference>
<dbReference type="Gene3D" id="1.20.1290.10">
    <property type="entry name" value="AhpD-like"/>
    <property type="match status" value="1"/>
</dbReference>
<dbReference type="HAMAP" id="MF_01676">
    <property type="entry name" value="AhpD"/>
    <property type="match status" value="1"/>
</dbReference>
<evidence type="ECO:0000256" key="1">
    <source>
        <dbReference type="HAMAP-Rule" id="MF_01676"/>
    </source>
</evidence>
<accession>A0A0K0XWV8</accession>
<feature type="disulfide bond" description="Interchain (with AhpC); in linked form" evidence="1">
    <location>
        <position position="137"/>
    </location>
</feature>
<dbReference type="GO" id="GO:0006979">
    <property type="term" value="P:response to oxidative stress"/>
    <property type="evidence" value="ECO:0007669"/>
    <property type="project" value="InterPro"/>
</dbReference>
<protein>
    <recommendedName>
        <fullName evidence="1">Alkyl hydroperoxide reductase AhpD</fullName>
        <ecNumber evidence="1">1.11.1.28</ecNumber>
    </recommendedName>
    <alternativeName>
        <fullName evidence="1">Alkylhydroperoxidase AhpD</fullName>
    </alternativeName>
</protein>
<dbReference type="InterPro" id="IPR029032">
    <property type="entry name" value="AhpD-like"/>
</dbReference>
<keyword evidence="1" id="KW-0575">Peroxidase</keyword>
<dbReference type="KEGG" id="wma:WM2015_1750"/>
<evidence type="ECO:0000313" key="2">
    <source>
        <dbReference type="EMBL" id="AKS42117.1"/>
    </source>
</evidence>
<sequence length="184" mass="19629">MSIDTIKRQIPDFAKDLRINLGNVLDHEQAGDMSENQLWATALATALASRNKTLIEAVAAEASNHLDAQWMSAARSAAAIMGMNNIYYRFLHLASNDEYAKMPAKLRMTVIGNPGIDKVDFELLSLAVSAINGCGMCIDSHEKVLKQGGVSAGTIQHAVRIASVMHAVAGVLDTAEIPALQAAA</sequence>
<dbReference type="PANTHER" id="PTHR33930">
    <property type="entry name" value="ALKYL HYDROPEROXIDE REDUCTASE AHPD"/>
    <property type="match status" value="1"/>
</dbReference>
<dbReference type="Proteomes" id="UP000066624">
    <property type="component" value="Chromosome"/>
</dbReference>
<dbReference type="SUPFAM" id="SSF69118">
    <property type="entry name" value="AhpD-like"/>
    <property type="match status" value="1"/>
</dbReference>
<dbReference type="STRING" id="1579979.WM2015_1750"/>
<feature type="active site" description="Proton donor" evidence="1">
    <location>
        <position position="134"/>
    </location>
</feature>
<proteinExistence type="inferred from homology"/>
<evidence type="ECO:0000313" key="3">
    <source>
        <dbReference type="Proteomes" id="UP000066624"/>
    </source>
</evidence>
<dbReference type="GO" id="GO:0015036">
    <property type="term" value="F:disulfide oxidoreductase activity"/>
    <property type="evidence" value="ECO:0007669"/>
    <property type="project" value="TreeGrafter"/>
</dbReference>
<dbReference type="Pfam" id="PF02627">
    <property type="entry name" value="CMD"/>
    <property type="match status" value="1"/>
</dbReference>
<dbReference type="InterPro" id="IPR004675">
    <property type="entry name" value="AhpD_core"/>
</dbReference>
<keyword evidence="1" id="KW-0676">Redox-active center</keyword>
<reference evidence="2 3" key="1">
    <citation type="submission" date="2015-07" db="EMBL/GenBank/DDBJ databases">
        <authorList>
            <person name="Noorani M."/>
        </authorList>
    </citation>
    <scope>NUCLEOTIDE SEQUENCE [LARGE SCALE GENOMIC DNA]</scope>
    <source>
        <strain evidence="2 3">KCTC 42284</strain>
    </source>
</reference>
<dbReference type="AlphaFoldDB" id="A0A0K0XWV8"/>
<keyword evidence="1" id="KW-1015">Disulfide bond</keyword>
<comment type="function">
    <text evidence="1">Antioxidant protein with alkyl hydroperoxidase activity. Required for the reduction of the AhpC active site cysteine residues and for the regeneration of the AhpC enzyme activity.</text>
</comment>
<dbReference type="PANTHER" id="PTHR33930:SF7">
    <property type="entry name" value="ALKYL HYDROPEROXIDE REDUCTASE AHPD"/>
    <property type="match status" value="1"/>
</dbReference>
<dbReference type="NCBIfam" id="TIGR00778">
    <property type="entry name" value="ahpD_dom"/>
    <property type="match status" value="1"/>
</dbReference>
<keyword evidence="1" id="KW-0560">Oxidoreductase</keyword>
<comment type="catalytic activity">
    <reaction evidence="1">
        <text>N(6)-[(R)-dihydrolipoyl]-L-lysyl-[lipoyl-carrier protein] + a hydroperoxide = N(6)-[(R)-lipoyl]-L-lysyl-[lipoyl-carrier protein] + an alcohol + H2O</text>
        <dbReference type="Rhea" id="RHEA:62636"/>
        <dbReference type="Rhea" id="RHEA-COMP:10502"/>
        <dbReference type="Rhea" id="RHEA-COMP:16355"/>
        <dbReference type="ChEBI" id="CHEBI:15377"/>
        <dbReference type="ChEBI" id="CHEBI:30879"/>
        <dbReference type="ChEBI" id="CHEBI:35924"/>
        <dbReference type="ChEBI" id="CHEBI:83099"/>
        <dbReference type="ChEBI" id="CHEBI:83100"/>
        <dbReference type="EC" id="1.11.1.28"/>
    </reaction>
</comment>
<dbReference type="GO" id="GO:0051920">
    <property type="term" value="F:peroxiredoxin activity"/>
    <property type="evidence" value="ECO:0007669"/>
    <property type="project" value="InterPro"/>
</dbReference>
<dbReference type="InterPro" id="IPR004674">
    <property type="entry name" value="AhpD"/>
</dbReference>
<keyword evidence="3" id="KW-1185">Reference proteome</keyword>
<feature type="disulfide bond" evidence="1">
    <location>
        <begin position="134"/>
        <end position="137"/>
    </location>
</feature>
<dbReference type="RefSeq" id="WP_049725701.1">
    <property type="nucleotide sequence ID" value="NZ_CP012154.1"/>
</dbReference>
<organism evidence="2 3">
    <name type="scientific">Wenzhouxiangella marina</name>
    <dbReference type="NCBI Taxonomy" id="1579979"/>
    <lineage>
        <taxon>Bacteria</taxon>
        <taxon>Pseudomonadati</taxon>
        <taxon>Pseudomonadota</taxon>
        <taxon>Gammaproteobacteria</taxon>
        <taxon>Chromatiales</taxon>
        <taxon>Wenzhouxiangellaceae</taxon>
        <taxon>Wenzhouxiangella</taxon>
    </lineage>
</organism>
<dbReference type="OrthoDB" id="9801997at2"/>